<evidence type="ECO:0000313" key="2">
    <source>
        <dbReference type="Proteomes" id="UP001207468"/>
    </source>
</evidence>
<protein>
    <submittedName>
        <fullName evidence="1">Aspartic peptidase domain-containing protein</fullName>
    </submittedName>
</protein>
<dbReference type="EMBL" id="JAGFNK010000323">
    <property type="protein sequence ID" value="KAI9452911.1"/>
    <property type="molecule type" value="Genomic_DNA"/>
</dbReference>
<gene>
    <name evidence="1" type="ORF">F5148DRAFT_1234799</name>
</gene>
<evidence type="ECO:0000313" key="1">
    <source>
        <dbReference type="EMBL" id="KAI9452911.1"/>
    </source>
</evidence>
<accession>A0ACC0TYN6</accession>
<feature type="non-terminal residue" evidence="1">
    <location>
        <position position="1"/>
    </location>
</feature>
<comment type="caution">
    <text evidence="1">The sequence shown here is derived from an EMBL/GenBank/DDBJ whole genome shotgun (WGS) entry which is preliminary data.</text>
</comment>
<dbReference type="Proteomes" id="UP001207468">
    <property type="component" value="Unassembled WGS sequence"/>
</dbReference>
<organism evidence="1 2">
    <name type="scientific">Russula earlei</name>
    <dbReference type="NCBI Taxonomy" id="71964"/>
    <lineage>
        <taxon>Eukaryota</taxon>
        <taxon>Fungi</taxon>
        <taxon>Dikarya</taxon>
        <taxon>Basidiomycota</taxon>
        <taxon>Agaricomycotina</taxon>
        <taxon>Agaricomycetes</taxon>
        <taxon>Russulales</taxon>
        <taxon>Russulaceae</taxon>
        <taxon>Russula</taxon>
    </lineage>
</organism>
<keyword evidence="2" id="KW-1185">Reference proteome</keyword>
<sequence length="634" mass="66177">FTQSVQSTTGSSDLWIASTSCSSAACAGSKGRQYDPSASGVTTKSNFVIQYLAGKVSGYSIDNQALASATSVDSEPLEREFNGILGLALPQNSLIAQLIPPVTGDGPDGATFSSNLFGITPVNSTPSAPSLLGIGRHPSQLVPDPSQVKYSAVVEVHAITLYVNGSPLSVNLDHPRSGNLFPTAVIDSGVPFILAEDYVPCNTAINMTVTFDGQLEIPLHPLDLTTQSQFDPSSSTCVGLIQTGGGVMDTSPGVSDMILGAAFMRNVYTVMSYDVPDAFGMFPNNSNPTAPLQPRVGFLSLTNATLAMEQFYSVRVLNQPASSGNASSPTSTSGQVLSSDHNKLGVGVVVLLALVAVIGACVSLFGLRWFLVRRQFRRSPPINIDRRRNQTRWRFDDLHARSIAANSARTAVGQDDPVDKDNEAEPEVSYLNLDPGDPSGWRDTLVGSTMDFPEPPNPTSALEAAMLGSDEPISSSRDAALAATVAAGLPIHRHTASDIGTGLDVAEPLLAPTHMQHASMDSTGSLGSISTRNAANDNGDDGLTEFGVASESMAGIGTAARSSRIQAHRPHASGSGSFASLGSMSPPSLGDLSPGTGPRHSARFLSIAPGERLSAYSLTEETALNTTPQPPPPS</sequence>
<proteinExistence type="predicted"/>
<name>A0ACC0TYN6_9AGAM</name>
<reference evidence="1" key="1">
    <citation type="submission" date="2021-03" db="EMBL/GenBank/DDBJ databases">
        <title>Evolutionary priming and transition to the ectomycorrhizal habit in an iconic lineage of mushroom-forming fungi: is preadaptation a requirement?</title>
        <authorList>
            <consortium name="DOE Joint Genome Institute"/>
            <person name="Looney B.P."/>
            <person name="Miyauchi S."/>
            <person name="Morin E."/>
            <person name="Drula E."/>
            <person name="Courty P.E."/>
            <person name="Chicoki N."/>
            <person name="Fauchery L."/>
            <person name="Kohler A."/>
            <person name="Kuo A."/>
            <person name="LaButti K."/>
            <person name="Pangilinan J."/>
            <person name="Lipzen A."/>
            <person name="Riley R."/>
            <person name="Andreopoulos W."/>
            <person name="He G."/>
            <person name="Johnson J."/>
            <person name="Barry K.W."/>
            <person name="Grigoriev I.V."/>
            <person name="Nagy L."/>
            <person name="Hibbett D."/>
            <person name="Henrissat B."/>
            <person name="Matheny P.B."/>
            <person name="Labbe J."/>
            <person name="Martin A.F."/>
        </authorList>
    </citation>
    <scope>NUCLEOTIDE SEQUENCE</scope>
    <source>
        <strain evidence="1">BPL698</strain>
    </source>
</reference>